<proteinExistence type="predicted"/>
<comment type="caution">
    <text evidence="1">The sequence shown here is derived from an EMBL/GenBank/DDBJ whole genome shotgun (WGS) entry which is preliminary data.</text>
</comment>
<evidence type="ECO:0000313" key="1">
    <source>
        <dbReference type="EMBL" id="KAA6328209.1"/>
    </source>
</evidence>
<name>A0A5J4R3D1_9EUKA</name>
<feature type="non-terminal residue" evidence="1">
    <location>
        <position position="1"/>
    </location>
</feature>
<feature type="non-terminal residue" evidence="1">
    <location>
        <position position="240"/>
    </location>
</feature>
<sequence length="240" mass="27004">RNADGTAKIGIYDTNKCIFSHCKVGYYRKNVQVNGSFIDQCIEIPLAYKETREEMTPDQSEDIFTDEDVCGDQCFNITSGTPTDLCPCPKDPGKLDDDPRKDGLCKCKNIIETTPVNACACPTDQQKLDQDTRKDGLCQTKIIFETTPTDICIYPTNPADTCTMYFLLDNYLTERYLYLVTHKILKILEDQVPGTGSNVTISNLVNFLNFLKVNTCVSIEECIIAIALLQRFAQKQMMKG</sequence>
<evidence type="ECO:0000313" key="2">
    <source>
        <dbReference type="Proteomes" id="UP000324800"/>
    </source>
</evidence>
<accession>A0A5J4R3D1</accession>
<dbReference type="OrthoDB" id="4405280at2759"/>
<gene>
    <name evidence="1" type="ORF">EZS28_053740</name>
</gene>
<protein>
    <submittedName>
        <fullName evidence="1">Uncharacterized protein</fullName>
    </submittedName>
</protein>
<dbReference type="AlphaFoldDB" id="A0A5J4R3D1"/>
<dbReference type="Proteomes" id="UP000324800">
    <property type="component" value="Unassembled WGS sequence"/>
</dbReference>
<organism evidence="1 2">
    <name type="scientific">Streblomastix strix</name>
    <dbReference type="NCBI Taxonomy" id="222440"/>
    <lineage>
        <taxon>Eukaryota</taxon>
        <taxon>Metamonada</taxon>
        <taxon>Preaxostyla</taxon>
        <taxon>Oxymonadida</taxon>
        <taxon>Streblomastigidae</taxon>
        <taxon>Streblomastix</taxon>
    </lineage>
</organism>
<dbReference type="EMBL" id="SNRW01043377">
    <property type="protein sequence ID" value="KAA6328209.1"/>
    <property type="molecule type" value="Genomic_DNA"/>
</dbReference>
<reference evidence="1 2" key="1">
    <citation type="submission" date="2019-03" db="EMBL/GenBank/DDBJ databases">
        <title>Single cell metagenomics reveals metabolic interactions within the superorganism composed of flagellate Streblomastix strix and complex community of Bacteroidetes bacteria on its surface.</title>
        <authorList>
            <person name="Treitli S.C."/>
            <person name="Kolisko M."/>
            <person name="Husnik F."/>
            <person name="Keeling P."/>
            <person name="Hampl V."/>
        </authorList>
    </citation>
    <scope>NUCLEOTIDE SEQUENCE [LARGE SCALE GENOMIC DNA]</scope>
    <source>
        <strain evidence="1">ST1C</strain>
    </source>
</reference>